<accession>A0A4S8LPB4</accession>
<organism evidence="1 2">
    <name type="scientific">Dendrothele bispora (strain CBS 962.96)</name>
    <dbReference type="NCBI Taxonomy" id="1314807"/>
    <lineage>
        <taxon>Eukaryota</taxon>
        <taxon>Fungi</taxon>
        <taxon>Dikarya</taxon>
        <taxon>Basidiomycota</taxon>
        <taxon>Agaricomycotina</taxon>
        <taxon>Agaricomycetes</taxon>
        <taxon>Agaricomycetidae</taxon>
        <taxon>Agaricales</taxon>
        <taxon>Agaricales incertae sedis</taxon>
        <taxon>Dendrothele</taxon>
    </lineage>
</organism>
<sequence length="207" mass="23574">MYSLNRLLSVTRLLVVTNHSLDSFLVPLDRNGSVVRLEPFFSFVLALLSGIGMWPNVMLHQGILLIFIPFNRGEKLITNLYPPKVVSHYSPLTLNSQNWKFTFDPEIEKGNHSTDLTSLEQKQLILLTHSQKLSDLKVLLTCTSTVTRFMTYSCIFPKIQPILTHPCLSQQGEKRVVIALTSISLFNRLGTYYLATCKNFIFNLKPV</sequence>
<dbReference type="Proteomes" id="UP000297245">
    <property type="component" value="Unassembled WGS sequence"/>
</dbReference>
<gene>
    <name evidence="1" type="ORF">K435DRAFT_801430</name>
</gene>
<protein>
    <submittedName>
        <fullName evidence="1">Uncharacterized protein</fullName>
    </submittedName>
</protein>
<proteinExistence type="predicted"/>
<dbReference type="AlphaFoldDB" id="A0A4S8LPB4"/>
<name>A0A4S8LPB4_DENBC</name>
<dbReference type="EMBL" id="ML179312">
    <property type="protein sequence ID" value="THU91226.1"/>
    <property type="molecule type" value="Genomic_DNA"/>
</dbReference>
<evidence type="ECO:0000313" key="2">
    <source>
        <dbReference type="Proteomes" id="UP000297245"/>
    </source>
</evidence>
<reference evidence="1 2" key="1">
    <citation type="journal article" date="2019" name="Nat. Ecol. Evol.">
        <title>Megaphylogeny resolves global patterns of mushroom evolution.</title>
        <authorList>
            <person name="Varga T."/>
            <person name="Krizsan K."/>
            <person name="Foldi C."/>
            <person name="Dima B."/>
            <person name="Sanchez-Garcia M."/>
            <person name="Sanchez-Ramirez S."/>
            <person name="Szollosi G.J."/>
            <person name="Szarkandi J.G."/>
            <person name="Papp V."/>
            <person name="Albert L."/>
            <person name="Andreopoulos W."/>
            <person name="Angelini C."/>
            <person name="Antonin V."/>
            <person name="Barry K.W."/>
            <person name="Bougher N.L."/>
            <person name="Buchanan P."/>
            <person name="Buyck B."/>
            <person name="Bense V."/>
            <person name="Catcheside P."/>
            <person name="Chovatia M."/>
            <person name="Cooper J."/>
            <person name="Damon W."/>
            <person name="Desjardin D."/>
            <person name="Finy P."/>
            <person name="Geml J."/>
            <person name="Haridas S."/>
            <person name="Hughes K."/>
            <person name="Justo A."/>
            <person name="Karasinski D."/>
            <person name="Kautmanova I."/>
            <person name="Kiss B."/>
            <person name="Kocsube S."/>
            <person name="Kotiranta H."/>
            <person name="LaButti K.M."/>
            <person name="Lechner B.E."/>
            <person name="Liimatainen K."/>
            <person name="Lipzen A."/>
            <person name="Lukacs Z."/>
            <person name="Mihaltcheva S."/>
            <person name="Morgado L.N."/>
            <person name="Niskanen T."/>
            <person name="Noordeloos M.E."/>
            <person name="Ohm R.A."/>
            <person name="Ortiz-Santana B."/>
            <person name="Ovrebo C."/>
            <person name="Racz N."/>
            <person name="Riley R."/>
            <person name="Savchenko A."/>
            <person name="Shiryaev A."/>
            <person name="Soop K."/>
            <person name="Spirin V."/>
            <person name="Szebenyi C."/>
            <person name="Tomsovsky M."/>
            <person name="Tulloss R.E."/>
            <person name="Uehling J."/>
            <person name="Grigoriev I.V."/>
            <person name="Vagvolgyi C."/>
            <person name="Papp T."/>
            <person name="Martin F.M."/>
            <person name="Miettinen O."/>
            <person name="Hibbett D.S."/>
            <person name="Nagy L.G."/>
        </authorList>
    </citation>
    <scope>NUCLEOTIDE SEQUENCE [LARGE SCALE GENOMIC DNA]</scope>
    <source>
        <strain evidence="1 2">CBS 962.96</strain>
    </source>
</reference>
<keyword evidence="2" id="KW-1185">Reference proteome</keyword>
<evidence type="ECO:0000313" key="1">
    <source>
        <dbReference type="EMBL" id="THU91226.1"/>
    </source>
</evidence>